<feature type="region of interest" description="Disordered" evidence="7">
    <location>
        <begin position="790"/>
        <end position="836"/>
    </location>
</feature>
<gene>
    <name evidence="12" type="ORF">KFE25_003955</name>
</gene>
<evidence type="ECO:0000259" key="9">
    <source>
        <dbReference type="PROSITE" id="PS50109"/>
    </source>
</evidence>
<organism evidence="12 13">
    <name type="scientific">Diacronema lutheri</name>
    <name type="common">Unicellular marine alga</name>
    <name type="synonym">Monochrysis lutheri</name>
    <dbReference type="NCBI Taxonomy" id="2081491"/>
    <lineage>
        <taxon>Eukaryota</taxon>
        <taxon>Haptista</taxon>
        <taxon>Haptophyta</taxon>
        <taxon>Pavlovophyceae</taxon>
        <taxon>Pavlovales</taxon>
        <taxon>Pavlovaceae</taxon>
        <taxon>Diacronema</taxon>
    </lineage>
</organism>
<dbReference type="CDD" id="cd00082">
    <property type="entry name" value="HisKA"/>
    <property type="match status" value="1"/>
</dbReference>
<dbReference type="InterPro" id="IPR004358">
    <property type="entry name" value="Sig_transdc_His_kin-like_C"/>
</dbReference>
<feature type="transmembrane region" description="Helical" evidence="8">
    <location>
        <begin position="327"/>
        <end position="350"/>
    </location>
</feature>
<dbReference type="InterPro" id="IPR003594">
    <property type="entry name" value="HATPase_dom"/>
</dbReference>
<dbReference type="SMART" id="SM00387">
    <property type="entry name" value="HATPase_c"/>
    <property type="match status" value="1"/>
</dbReference>
<dbReference type="SUPFAM" id="SSF52172">
    <property type="entry name" value="CheY-like"/>
    <property type="match status" value="1"/>
</dbReference>
<dbReference type="Gene3D" id="1.10.287.130">
    <property type="match status" value="1"/>
</dbReference>
<keyword evidence="8" id="KW-0472">Membrane</keyword>
<dbReference type="Gene3D" id="3.40.50.2300">
    <property type="match status" value="1"/>
</dbReference>
<evidence type="ECO:0000256" key="7">
    <source>
        <dbReference type="SAM" id="MobiDB-lite"/>
    </source>
</evidence>
<dbReference type="SUPFAM" id="SSF47384">
    <property type="entry name" value="Homodimeric domain of signal transducing histidine kinase"/>
    <property type="match status" value="1"/>
</dbReference>
<dbReference type="GO" id="GO:0000155">
    <property type="term" value="F:phosphorelay sensor kinase activity"/>
    <property type="evidence" value="ECO:0007669"/>
    <property type="project" value="InterPro"/>
</dbReference>
<feature type="domain" description="CHASE" evidence="11">
    <location>
        <begin position="112"/>
        <end position="247"/>
    </location>
</feature>
<dbReference type="Gene3D" id="3.30.565.10">
    <property type="entry name" value="Histidine kinase-like ATPase, C-terminal domain"/>
    <property type="match status" value="1"/>
</dbReference>
<feature type="region of interest" description="Disordered" evidence="7">
    <location>
        <begin position="506"/>
        <end position="534"/>
    </location>
</feature>
<evidence type="ECO:0000256" key="2">
    <source>
        <dbReference type="ARBA" id="ARBA00012438"/>
    </source>
</evidence>
<reference evidence="12" key="1">
    <citation type="submission" date="2021-05" db="EMBL/GenBank/DDBJ databases">
        <title>The genome of the haptophyte Pavlova lutheri (Diacronema luteri, Pavlovales) - a model for lipid biosynthesis in eukaryotic algae.</title>
        <authorList>
            <person name="Hulatt C.J."/>
            <person name="Posewitz M.C."/>
        </authorList>
    </citation>
    <scope>NUCLEOTIDE SEQUENCE</scope>
    <source>
        <strain evidence="12">NIVA-4/92</strain>
    </source>
</reference>
<dbReference type="InterPro" id="IPR001789">
    <property type="entry name" value="Sig_transdc_resp-reg_receiver"/>
</dbReference>
<evidence type="ECO:0000259" key="11">
    <source>
        <dbReference type="PROSITE" id="PS50839"/>
    </source>
</evidence>
<dbReference type="InterPro" id="IPR036097">
    <property type="entry name" value="HisK_dim/P_sf"/>
</dbReference>
<dbReference type="GO" id="GO:0005886">
    <property type="term" value="C:plasma membrane"/>
    <property type="evidence" value="ECO:0007669"/>
    <property type="project" value="TreeGrafter"/>
</dbReference>
<sequence>MWRAVAPSAVVAAGAMMAFLLGIIAWRLAVDELGRMRDYRLAVQSRADERADELRTSLRLAISTTWSLGTLVSQLGGEPLLDGRVFERIAEALIEASGVGIGNLQLAPNGTVRLIAPLTDSDKPALGHALLVDPLRRAAAVATIRAYPERRVTLAGPLKLLQGSVALLGRHPVFSTQASEFLELGTWTDGQGETHSVDCSTEEARRANCHFRGPDEADGSPTYFWGFVTVLVSVDKLLQGANMDQLSSAGNLTHVYGNDGFEWQLIDEKPHVGFAETNGIFATSNGTNATSPLDDAITSPIEISDLGIAWTLHVRPHGGWQATSAPFTFDVIIVAVLTAVGFVTLGLTAMHNARRSRVRELLELTERQEIEARLSASMAAKEARSSLIRSVMHDLRSPLVAIGIAAAELRAALPGVPERSLPQLVETLSLCAQFSEELLSDMLDWERIEAGRLQLFPTPFRPEQLVANSRATFQHVADAKGIVIRFAYTDRTHAVLDAATNASRASRASCARSPRPSVAEPPPPLPPPSSRSSPLLLVGDAKRVQQCVNNLVSNSIKFTPAGKSVEVDVVVERAPSPEAWMGGCQAVGAVSTSTSASALSACASGPASARSRTLATSVQSSSSLVQSSRSVLAATLLPAACRARVPPGDIDVRAACAPGLGGGSIDGGGVMLVVCVRDEGTGLAPADLAALLDALGAAHDRLPPPSEREPTAGERALVGGEQSGEFEFRQFGEGKRQGNSATGLGLLITRQILQLHSGSIDVASAGLGHGTCTTIRLPMPLAGADPERRDAAALAGDHSHRSQAASIKAPFSRRGTPMETRSGPPRNASSPLSLAVGVGRSSRSGARVAPSAATVQPSSAAAERSSASATVSARAAAAAAAAAAFAARGVYAVLHVDDDQFLRFTVPLSVFNPLGVELVQAEDGVDALERFRERLAAGGTFDAVVVDNQMPRLGGAELVRVLRAELGFAGLIVGLTGDVSGCEDRRRFEESGLDGCYDKHQEGLARLTQLLVEHRDSLQGAGEQAQAQAG</sequence>
<dbReference type="CDD" id="cd17546">
    <property type="entry name" value="REC_hyHK_CKI1_RcsC-like"/>
    <property type="match status" value="1"/>
</dbReference>
<evidence type="ECO:0000259" key="10">
    <source>
        <dbReference type="PROSITE" id="PS50110"/>
    </source>
</evidence>
<feature type="compositionally biased region" description="Pro residues" evidence="7">
    <location>
        <begin position="519"/>
        <end position="529"/>
    </location>
</feature>
<evidence type="ECO:0000256" key="6">
    <source>
        <dbReference type="PROSITE-ProRule" id="PRU00169"/>
    </source>
</evidence>
<evidence type="ECO:0000256" key="8">
    <source>
        <dbReference type="SAM" id="Phobius"/>
    </source>
</evidence>
<feature type="domain" description="Histidine kinase" evidence="9">
    <location>
        <begin position="390"/>
        <end position="781"/>
    </location>
</feature>
<keyword evidence="3 6" id="KW-0597">Phosphoprotein</keyword>
<feature type="region of interest" description="Disordered" evidence="7">
    <location>
        <begin position="843"/>
        <end position="862"/>
    </location>
</feature>
<dbReference type="InterPro" id="IPR003661">
    <property type="entry name" value="HisK_dim/P_dom"/>
</dbReference>
<dbReference type="PANTHER" id="PTHR43047">
    <property type="entry name" value="TWO-COMPONENT HISTIDINE PROTEIN KINASE"/>
    <property type="match status" value="1"/>
</dbReference>
<dbReference type="PANTHER" id="PTHR43047:SF72">
    <property type="entry name" value="OSMOSENSING HISTIDINE PROTEIN KINASE SLN1"/>
    <property type="match status" value="1"/>
</dbReference>
<accession>A0A8J5XLA0</accession>
<evidence type="ECO:0000256" key="1">
    <source>
        <dbReference type="ARBA" id="ARBA00000085"/>
    </source>
</evidence>
<protein>
    <recommendedName>
        <fullName evidence="2">histidine kinase</fullName>
        <ecNumber evidence="2">2.7.13.3</ecNumber>
    </recommendedName>
</protein>
<dbReference type="InterPro" id="IPR036890">
    <property type="entry name" value="HATPase_C_sf"/>
</dbReference>
<evidence type="ECO:0000256" key="4">
    <source>
        <dbReference type="ARBA" id="ARBA00022679"/>
    </source>
</evidence>
<keyword evidence="13" id="KW-1185">Reference proteome</keyword>
<evidence type="ECO:0000313" key="13">
    <source>
        <dbReference type="Proteomes" id="UP000751190"/>
    </source>
</evidence>
<keyword evidence="8" id="KW-0812">Transmembrane</keyword>
<feature type="modified residue" description="4-aspartylphosphate" evidence="6">
    <location>
        <position position="947"/>
    </location>
</feature>
<dbReference type="PRINTS" id="PR00344">
    <property type="entry name" value="BCTRLSENSOR"/>
</dbReference>
<dbReference type="PROSITE" id="PS50109">
    <property type="entry name" value="HIS_KIN"/>
    <property type="match status" value="1"/>
</dbReference>
<dbReference type="PROSITE" id="PS50839">
    <property type="entry name" value="CHASE"/>
    <property type="match status" value="1"/>
</dbReference>
<proteinExistence type="predicted"/>
<dbReference type="InterPro" id="IPR005467">
    <property type="entry name" value="His_kinase_dom"/>
</dbReference>
<name>A0A8J5XLA0_DIALT</name>
<dbReference type="OrthoDB" id="415566at2759"/>
<keyword evidence="4" id="KW-0808">Transferase</keyword>
<dbReference type="EC" id="2.7.13.3" evidence="2"/>
<feature type="compositionally biased region" description="Low complexity" evidence="7">
    <location>
        <begin position="506"/>
        <end position="518"/>
    </location>
</feature>
<keyword evidence="5" id="KW-0418">Kinase</keyword>
<dbReference type="SMART" id="SM01079">
    <property type="entry name" value="CHASE"/>
    <property type="match status" value="1"/>
</dbReference>
<dbReference type="EMBL" id="JAGTXO010000015">
    <property type="protein sequence ID" value="KAG8463682.1"/>
    <property type="molecule type" value="Genomic_DNA"/>
</dbReference>
<evidence type="ECO:0000256" key="3">
    <source>
        <dbReference type="ARBA" id="ARBA00022553"/>
    </source>
</evidence>
<dbReference type="InterPro" id="IPR011006">
    <property type="entry name" value="CheY-like_superfamily"/>
</dbReference>
<comment type="caution">
    <text evidence="12">The sequence shown here is derived from an EMBL/GenBank/DDBJ whole genome shotgun (WGS) entry which is preliminary data.</text>
</comment>
<dbReference type="SMART" id="SM00448">
    <property type="entry name" value="REC"/>
    <property type="match status" value="1"/>
</dbReference>
<evidence type="ECO:0000256" key="5">
    <source>
        <dbReference type="ARBA" id="ARBA00022777"/>
    </source>
</evidence>
<dbReference type="SMART" id="SM00388">
    <property type="entry name" value="HisKA"/>
    <property type="match status" value="1"/>
</dbReference>
<feature type="domain" description="Response regulatory" evidence="10">
    <location>
        <begin position="892"/>
        <end position="1014"/>
    </location>
</feature>
<evidence type="ECO:0000313" key="12">
    <source>
        <dbReference type="EMBL" id="KAG8463682.1"/>
    </source>
</evidence>
<dbReference type="InterPro" id="IPR006189">
    <property type="entry name" value="CHASE_dom"/>
</dbReference>
<comment type="catalytic activity">
    <reaction evidence="1">
        <text>ATP + protein L-histidine = ADP + protein N-phospho-L-histidine.</text>
        <dbReference type="EC" id="2.7.13.3"/>
    </reaction>
</comment>
<dbReference type="SUPFAM" id="SSF55874">
    <property type="entry name" value="ATPase domain of HSP90 chaperone/DNA topoisomerase II/histidine kinase"/>
    <property type="match status" value="2"/>
</dbReference>
<dbReference type="Proteomes" id="UP000751190">
    <property type="component" value="Unassembled WGS sequence"/>
</dbReference>
<dbReference type="PROSITE" id="PS50110">
    <property type="entry name" value="RESPONSE_REGULATORY"/>
    <property type="match status" value="1"/>
</dbReference>
<dbReference type="Pfam" id="PF02518">
    <property type="entry name" value="HATPase_c"/>
    <property type="match status" value="1"/>
</dbReference>
<dbReference type="AlphaFoldDB" id="A0A8J5XLA0"/>
<feature type="transmembrane region" description="Helical" evidence="8">
    <location>
        <begin position="6"/>
        <end position="30"/>
    </location>
</feature>
<keyword evidence="8" id="KW-1133">Transmembrane helix</keyword>
<dbReference type="GO" id="GO:0009927">
    <property type="term" value="F:histidine phosphotransfer kinase activity"/>
    <property type="evidence" value="ECO:0007669"/>
    <property type="project" value="TreeGrafter"/>
</dbReference>